<reference evidence="7" key="1">
    <citation type="submission" date="2022-10" db="EMBL/GenBank/DDBJ databases">
        <title>The WGS of Solirubrobacter phytolaccae KCTC 29190.</title>
        <authorList>
            <person name="Jiang Z."/>
        </authorList>
    </citation>
    <scope>NUCLEOTIDE SEQUENCE</scope>
    <source>
        <strain evidence="7">KCTC 29190</strain>
    </source>
</reference>
<organism evidence="7 8">
    <name type="scientific">Solirubrobacter phytolaccae</name>
    <dbReference type="NCBI Taxonomy" id="1404360"/>
    <lineage>
        <taxon>Bacteria</taxon>
        <taxon>Bacillati</taxon>
        <taxon>Actinomycetota</taxon>
        <taxon>Thermoleophilia</taxon>
        <taxon>Solirubrobacterales</taxon>
        <taxon>Solirubrobacteraceae</taxon>
        <taxon>Solirubrobacter</taxon>
    </lineage>
</organism>
<dbReference type="InterPro" id="IPR052902">
    <property type="entry name" value="ABC-2_transporter"/>
</dbReference>
<dbReference type="Proteomes" id="UP001147653">
    <property type="component" value="Unassembled WGS sequence"/>
</dbReference>
<evidence type="ECO:0000256" key="3">
    <source>
        <dbReference type="ARBA" id="ARBA00022989"/>
    </source>
</evidence>
<dbReference type="Pfam" id="PF01061">
    <property type="entry name" value="ABC2_membrane"/>
    <property type="match status" value="1"/>
</dbReference>
<dbReference type="GO" id="GO:0140359">
    <property type="term" value="F:ABC-type transporter activity"/>
    <property type="evidence" value="ECO:0007669"/>
    <property type="project" value="InterPro"/>
</dbReference>
<sequence length="259" mass="28057">MDLSIKRTAHLARWNLVLLTRNRLAFVYAVVMPLLPLLLLLTGDRGSETAGASAITTLFLVAGLFPVYYNVLAQFVNRRDELVLKRMRTGEVRDSELVASIALPGIASALGVSLVAIPVAVAFGQELPVNVLLYVAGAVFTVVMLSAFAFWTAAWTKSAESAQLTSLPIILIVSFGPLFTSISGLPDVLRDLAEFTPGSAMSEMVRIGWFGLDGPDATKTTLDFAETWSVAAEPLLVIVAWTFVAISLAKRSMRWEPRS</sequence>
<protein>
    <submittedName>
        <fullName evidence="7">ABC transporter permease</fullName>
    </submittedName>
</protein>
<accession>A0A9X3SC82</accession>
<gene>
    <name evidence="7" type="ORF">OJ997_34855</name>
</gene>
<keyword evidence="2 5" id="KW-0812">Transmembrane</keyword>
<dbReference type="PANTHER" id="PTHR43027">
    <property type="entry name" value="DOXORUBICIN RESISTANCE ABC TRANSPORTER PERMEASE PROTEIN DRRC-RELATED"/>
    <property type="match status" value="1"/>
</dbReference>
<keyword evidence="8" id="KW-1185">Reference proteome</keyword>
<comment type="caution">
    <text evidence="7">The sequence shown here is derived from an EMBL/GenBank/DDBJ whole genome shotgun (WGS) entry which is preliminary data.</text>
</comment>
<dbReference type="GO" id="GO:0016020">
    <property type="term" value="C:membrane"/>
    <property type="evidence" value="ECO:0007669"/>
    <property type="project" value="UniProtKB-SubCell"/>
</dbReference>
<feature type="transmembrane region" description="Helical" evidence="5">
    <location>
        <begin position="167"/>
        <end position="185"/>
    </location>
</feature>
<dbReference type="EMBL" id="JAPDDP010000120">
    <property type="protein sequence ID" value="MDA0185538.1"/>
    <property type="molecule type" value="Genomic_DNA"/>
</dbReference>
<evidence type="ECO:0000256" key="2">
    <source>
        <dbReference type="ARBA" id="ARBA00022692"/>
    </source>
</evidence>
<keyword evidence="3 5" id="KW-1133">Transmembrane helix</keyword>
<feature type="transmembrane region" description="Helical" evidence="5">
    <location>
        <begin position="131"/>
        <end position="155"/>
    </location>
</feature>
<evidence type="ECO:0000256" key="5">
    <source>
        <dbReference type="SAM" id="Phobius"/>
    </source>
</evidence>
<keyword evidence="4 5" id="KW-0472">Membrane</keyword>
<proteinExistence type="predicted"/>
<evidence type="ECO:0000256" key="4">
    <source>
        <dbReference type="ARBA" id="ARBA00023136"/>
    </source>
</evidence>
<evidence type="ECO:0000313" key="7">
    <source>
        <dbReference type="EMBL" id="MDA0185538.1"/>
    </source>
</evidence>
<feature type="transmembrane region" description="Helical" evidence="5">
    <location>
        <begin position="24"/>
        <end position="42"/>
    </location>
</feature>
<dbReference type="InterPro" id="IPR013525">
    <property type="entry name" value="ABC2_TM"/>
</dbReference>
<name>A0A9X3SC82_9ACTN</name>
<feature type="domain" description="ABC-2 type transporter transmembrane" evidence="6">
    <location>
        <begin position="13"/>
        <end position="208"/>
    </location>
</feature>
<evidence type="ECO:0000313" key="8">
    <source>
        <dbReference type="Proteomes" id="UP001147653"/>
    </source>
</evidence>
<dbReference type="RefSeq" id="WP_270030044.1">
    <property type="nucleotide sequence ID" value="NZ_JAPDDP010000120.1"/>
</dbReference>
<dbReference type="AlphaFoldDB" id="A0A9X3SC82"/>
<feature type="transmembrane region" description="Helical" evidence="5">
    <location>
        <begin position="97"/>
        <end position="119"/>
    </location>
</feature>
<feature type="transmembrane region" description="Helical" evidence="5">
    <location>
        <begin position="228"/>
        <end position="249"/>
    </location>
</feature>
<feature type="transmembrane region" description="Helical" evidence="5">
    <location>
        <begin position="54"/>
        <end position="76"/>
    </location>
</feature>
<dbReference type="PANTHER" id="PTHR43027:SF2">
    <property type="entry name" value="TRANSPORT PERMEASE PROTEIN"/>
    <property type="match status" value="1"/>
</dbReference>
<evidence type="ECO:0000256" key="1">
    <source>
        <dbReference type="ARBA" id="ARBA00004141"/>
    </source>
</evidence>
<comment type="subcellular location">
    <subcellularLocation>
        <location evidence="1">Membrane</location>
        <topology evidence="1">Multi-pass membrane protein</topology>
    </subcellularLocation>
</comment>
<evidence type="ECO:0000259" key="6">
    <source>
        <dbReference type="Pfam" id="PF01061"/>
    </source>
</evidence>